<dbReference type="Gene3D" id="3.10.105.10">
    <property type="entry name" value="Dipeptide-binding Protein, Domain 3"/>
    <property type="match status" value="1"/>
</dbReference>
<feature type="domain" description="Solute-binding protein family 5" evidence="5">
    <location>
        <begin position="114"/>
        <end position="517"/>
    </location>
</feature>
<dbReference type="GO" id="GO:0015833">
    <property type="term" value="P:peptide transport"/>
    <property type="evidence" value="ECO:0007669"/>
    <property type="project" value="UniProtKB-KW"/>
</dbReference>
<dbReference type="InterPro" id="IPR030678">
    <property type="entry name" value="Peptide/Ni-bd"/>
</dbReference>
<keyword evidence="3" id="KW-0653">Protein transport</keyword>
<feature type="chain" id="PRO_5038092354" evidence="4">
    <location>
        <begin position="20"/>
        <end position="604"/>
    </location>
</feature>
<evidence type="ECO:0000259" key="5">
    <source>
        <dbReference type="Pfam" id="PF00496"/>
    </source>
</evidence>
<dbReference type="GO" id="GO:0043190">
    <property type="term" value="C:ATP-binding cassette (ABC) transporter complex"/>
    <property type="evidence" value="ECO:0007669"/>
    <property type="project" value="InterPro"/>
</dbReference>
<dbReference type="PANTHER" id="PTHR30290:SF64">
    <property type="entry name" value="ABC TRANSPORTER PERIPLASMIC BINDING PROTEIN"/>
    <property type="match status" value="1"/>
</dbReference>
<dbReference type="GO" id="GO:0030288">
    <property type="term" value="C:outer membrane-bounded periplasmic space"/>
    <property type="evidence" value="ECO:0007669"/>
    <property type="project" value="TreeGrafter"/>
</dbReference>
<reference evidence="6 7" key="1">
    <citation type="submission" date="2021-01" db="EMBL/GenBank/DDBJ databases">
        <title>Entomomonas sp. F2A isolated from a house cricket (Acheta domesticus).</title>
        <authorList>
            <person name="Spergser J."/>
            <person name="Busse H.-J."/>
        </authorList>
    </citation>
    <scope>NUCLEOTIDE SEQUENCE [LARGE SCALE GENOMIC DNA]</scope>
    <source>
        <strain evidence="6 7">F2A</strain>
    </source>
</reference>
<dbReference type="InterPro" id="IPR039424">
    <property type="entry name" value="SBP_5"/>
</dbReference>
<dbReference type="PIRSF" id="PIRSF002741">
    <property type="entry name" value="MppA"/>
    <property type="match status" value="1"/>
</dbReference>
<keyword evidence="7" id="KW-1185">Reference proteome</keyword>
<dbReference type="GO" id="GO:0042884">
    <property type="term" value="P:microcin transport"/>
    <property type="evidence" value="ECO:0007669"/>
    <property type="project" value="TreeGrafter"/>
</dbReference>
<protein>
    <submittedName>
        <fullName evidence="6">ABC transporter substrate-binding protein</fullName>
    </submittedName>
</protein>
<dbReference type="PANTHER" id="PTHR30290">
    <property type="entry name" value="PERIPLASMIC BINDING COMPONENT OF ABC TRANSPORTER"/>
    <property type="match status" value="1"/>
</dbReference>
<evidence type="ECO:0000313" key="7">
    <source>
        <dbReference type="Proteomes" id="UP000595278"/>
    </source>
</evidence>
<keyword evidence="1 4" id="KW-0732">Signal</keyword>
<evidence type="ECO:0000256" key="2">
    <source>
        <dbReference type="ARBA" id="ARBA00022856"/>
    </source>
</evidence>
<sequence>MHKVILLLLSIIITNQGLAATYESHGYAQFGQLKYPANFKNFAWVNPKAPKGGTLKIMATGTFDTLNPYSIKGTSPIATPNFYQYGVNELNETLMVGSGIYDPSGDEPASNYGLIAKTIEYPDDRSWVIFNLRPEARFHDGTPITAEDVAFSYYSLSEKGHPQYRAMLQDVDKVRIMGPHRISFDLKTVGNSLTILRLGEMPIISKKYWANKDFAATTFTPPLNSGPYKIVAVEPGRRLVFERVKNWWGEKLAVNKGKYNFNRVEVEFYRDSTVAFEAFKAGEFDIYIENKAKNWLTAYNFPAVRRGEIIKKEIKNKLPAQSQGLFFNTRRTIFQDVKVRQALSLLFDFEWSNRTLFNNSYLRSESYYPNSEFAATGIPKGNELLLLGAWRDKLPEQLFTTPFQLPKNQFGGLSRDTLRQAFKLLKEAGWHATRDGMRNDKMELLSFEILLVNPSLERILLPYRNNLNLLGINVTIRTVDRAQYKQRLDNFDYDMILMTLPQSLNPNFEQWLYFHSSQAWGKSSKNFAGVTNPVVDALLVQLLASKTREAQVAATKALDRVLLWNYYMIPNWYIDSTRIAYQNKLGTVKSPPYTMGLRGWWLKK</sequence>
<keyword evidence="3" id="KW-0813">Transport</keyword>
<dbReference type="GO" id="GO:0015031">
    <property type="term" value="P:protein transport"/>
    <property type="evidence" value="ECO:0007669"/>
    <property type="project" value="UniProtKB-KW"/>
</dbReference>
<organism evidence="6 7">
    <name type="scientific">Entomomonas asaccharolytica</name>
    <dbReference type="NCBI Taxonomy" id="2785331"/>
    <lineage>
        <taxon>Bacteria</taxon>
        <taxon>Pseudomonadati</taxon>
        <taxon>Pseudomonadota</taxon>
        <taxon>Gammaproteobacteria</taxon>
        <taxon>Pseudomonadales</taxon>
        <taxon>Pseudomonadaceae</taxon>
        <taxon>Entomomonas</taxon>
    </lineage>
</organism>
<feature type="signal peptide" evidence="4">
    <location>
        <begin position="1"/>
        <end position="19"/>
    </location>
</feature>
<name>A0A974NFF6_9GAMM</name>
<evidence type="ECO:0000313" key="6">
    <source>
        <dbReference type="EMBL" id="QQP85585.1"/>
    </source>
</evidence>
<dbReference type="InterPro" id="IPR000914">
    <property type="entry name" value="SBP_5_dom"/>
</dbReference>
<dbReference type="Proteomes" id="UP000595278">
    <property type="component" value="Chromosome"/>
</dbReference>
<dbReference type="GO" id="GO:1904680">
    <property type="term" value="F:peptide transmembrane transporter activity"/>
    <property type="evidence" value="ECO:0007669"/>
    <property type="project" value="TreeGrafter"/>
</dbReference>
<evidence type="ECO:0000256" key="1">
    <source>
        <dbReference type="ARBA" id="ARBA00022729"/>
    </source>
</evidence>
<dbReference type="KEGG" id="eaz:JHT90_14630"/>
<dbReference type="CDD" id="cd08497">
    <property type="entry name" value="MbnE-like"/>
    <property type="match status" value="1"/>
</dbReference>
<dbReference type="SUPFAM" id="SSF53850">
    <property type="entry name" value="Periplasmic binding protein-like II"/>
    <property type="match status" value="1"/>
</dbReference>
<evidence type="ECO:0000256" key="4">
    <source>
        <dbReference type="SAM" id="SignalP"/>
    </source>
</evidence>
<gene>
    <name evidence="6" type="ORF">JHT90_14630</name>
</gene>
<dbReference type="Pfam" id="PF00496">
    <property type="entry name" value="SBP_bac_5"/>
    <property type="match status" value="1"/>
</dbReference>
<dbReference type="RefSeq" id="WP_201092372.1">
    <property type="nucleotide sequence ID" value="NZ_CP067393.1"/>
</dbReference>
<dbReference type="EMBL" id="CP067393">
    <property type="protein sequence ID" value="QQP85585.1"/>
    <property type="molecule type" value="Genomic_DNA"/>
</dbReference>
<proteinExistence type="predicted"/>
<evidence type="ECO:0000256" key="3">
    <source>
        <dbReference type="ARBA" id="ARBA00022927"/>
    </source>
</evidence>
<dbReference type="Gene3D" id="3.40.190.10">
    <property type="entry name" value="Periplasmic binding protein-like II"/>
    <property type="match status" value="1"/>
</dbReference>
<keyword evidence="2" id="KW-0571">Peptide transport</keyword>
<accession>A0A974NFF6</accession>
<dbReference type="AlphaFoldDB" id="A0A974NFF6"/>